<reference evidence="3" key="1">
    <citation type="submission" date="2014-09" db="EMBL/GenBank/DDBJ databases">
        <authorList>
            <person name="Magalhaes I.L.F."/>
            <person name="Oliveira U."/>
            <person name="Santos F.R."/>
            <person name="Vidigal T.H.D.A."/>
            <person name="Brescovit A.D."/>
            <person name="Santos A.J."/>
        </authorList>
    </citation>
    <scope>NUCLEOTIDE SEQUENCE</scope>
    <source>
        <tissue evidence="3">Shoot tissue taken approximately 20 cm above the soil surface</tissue>
    </source>
</reference>
<keyword evidence="1" id="KW-0175">Coiled coil</keyword>
<feature type="region of interest" description="Disordered" evidence="2">
    <location>
        <begin position="45"/>
        <end position="184"/>
    </location>
</feature>
<feature type="compositionally biased region" description="Basic and acidic residues" evidence="2">
    <location>
        <begin position="77"/>
        <end position="88"/>
    </location>
</feature>
<accession>A0A0A9E732</accession>
<evidence type="ECO:0000256" key="1">
    <source>
        <dbReference type="ARBA" id="ARBA00023054"/>
    </source>
</evidence>
<feature type="compositionally biased region" description="Polar residues" evidence="2">
    <location>
        <begin position="89"/>
        <end position="105"/>
    </location>
</feature>
<dbReference type="PANTHER" id="PTHR23160">
    <property type="entry name" value="SYNAPTONEMAL COMPLEX PROTEIN-RELATED"/>
    <property type="match status" value="1"/>
</dbReference>
<reference evidence="3" key="2">
    <citation type="journal article" date="2015" name="Data Brief">
        <title>Shoot transcriptome of the giant reed, Arundo donax.</title>
        <authorList>
            <person name="Barrero R.A."/>
            <person name="Guerrero F.D."/>
            <person name="Moolhuijzen P."/>
            <person name="Goolsby J.A."/>
            <person name="Tidwell J."/>
            <person name="Bellgard S.E."/>
            <person name="Bellgard M.I."/>
        </authorList>
    </citation>
    <scope>NUCLEOTIDE SEQUENCE</scope>
    <source>
        <tissue evidence="3">Shoot tissue taken approximately 20 cm above the soil surface</tissue>
    </source>
</reference>
<proteinExistence type="predicted"/>
<name>A0A0A9E732_ARUDO</name>
<feature type="compositionally biased region" description="Basic and acidic residues" evidence="2">
    <location>
        <begin position="106"/>
        <end position="120"/>
    </location>
</feature>
<evidence type="ECO:0000313" key="3">
    <source>
        <dbReference type="EMBL" id="JAD95891.1"/>
    </source>
</evidence>
<dbReference type="GO" id="GO:0007131">
    <property type="term" value="P:reciprocal meiotic recombination"/>
    <property type="evidence" value="ECO:0007669"/>
    <property type="project" value="TreeGrafter"/>
</dbReference>
<organism evidence="3">
    <name type="scientific">Arundo donax</name>
    <name type="common">Giant reed</name>
    <name type="synonym">Donax arundinaceus</name>
    <dbReference type="NCBI Taxonomy" id="35708"/>
    <lineage>
        <taxon>Eukaryota</taxon>
        <taxon>Viridiplantae</taxon>
        <taxon>Streptophyta</taxon>
        <taxon>Embryophyta</taxon>
        <taxon>Tracheophyta</taxon>
        <taxon>Spermatophyta</taxon>
        <taxon>Magnoliopsida</taxon>
        <taxon>Liliopsida</taxon>
        <taxon>Poales</taxon>
        <taxon>Poaceae</taxon>
        <taxon>PACMAD clade</taxon>
        <taxon>Arundinoideae</taxon>
        <taxon>Arundineae</taxon>
        <taxon>Arundo</taxon>
    </lineage>
</organism>
<protein>
    <submittedName>
        <fullName evidence="3">Uncharacterized protein</fullName>
    </submittedName>
</protein>
<evidence type="ECO:0000256" key="2">
    <source>
        <dbReference type="SAM" id="MobiDB-lite"/>
    </source>
</evidence>
<sequence length="184" mass="20523">MMREADAMKKIDELSALLAEAMTKKHPEEEEKLVVVDEAHNSVREEVAHSVAENEDLEGSDDNKPKLDVDDVILNSKGDKNHEEKDDSQVGQQELKTECTVQESNKVAEKEAQADRKQETELSNDELDSKKEDSSTENANGITVSEEVISKVAAVSPTKPQQPQKRNKPLLKKFGSLLKKKNSK</sequence>
<dbReference type="EMBL" id="GBRH01202004">
    <property type="protein sequence ID" value="JAD95891.1"/>
    <property type="molecule type" value="Transcribed_RNA"/>
</dbReference>
<dbReference type="AlphaFoldDB" id="A0A0A9E732"/>
<dbReference type="PANTHER" id="PTHR23160:SF24">
    <property type="entry name" value="WEB FAMILY PROTEIN CHLOROPLASTIC"/>
    <property type="match status" value="1"/>
</dbReference>